<feature type="chain" id="PRO_5037546656" evidence="2">
    <location>
        <begin position="22"/>
        <end position="265"/>
    </location>
</feature>
<feature type="signal peptide" evidence="2">
    <location>
        <begin position="1"/>
        <end position="21"/>
    </location>
</feature>
<reference evidence="4" key="1">
    <citation type="journal article" date="2021" name="Microorganisms">
        <title>Acidisoma silvae sp. nov. and Acidisomacellulosilytica sp. nov., Two Acidophilic Bacteria Isolated from Decaying Wood, Hydrolyzing Cellulose and Producing Poly-3-hydroxybutyrate.</title>
        <authorList>
            <person name="Mieszkin S."/>
            <person name="Pouder E."/>
            <person name="Uroz S."/>
            <person name="Simon-Colin C."/>
            <person name="Alain K."/>
        </authorList>
    </citation>
    <scope>NUCLEOTIDE SEQUENCE</scope>
    <source>
        <strain evidence="4">HW T2.11</strain>
    </source>
</reference>
<accession>A0A964E0V5</accession>
<dbReference type="PANTHER" id="PTHR35936">
    <property type="entry name" value="MEMBRANE-BOUND LYTIC MUREIN TRANSGLYCOSYLASE F"/>
    <property type="match status" value="1"/>
</dbReference>
<sequence>MFKRLLVLASLGLAAAAPLPAKLTVGVYPSYPPLDMKDPATGTLKGFDIALGQALAQRMGTTVVLQETSFAQFISSVETGRIDLFLNGMNDTKLREQTIAFVDYLKSGTQFMVRAADAKTYTDPVQFCGKTVAGSRSTNLPQQIGAWSQTYCVAAGKPAITFMGADNNIDARLQLKQDRVDAMVQDSLTIPYVQSQEAGVYATVGQPFDTTVMGIGVGKTNTALHTALSKALQSMMDDGSYAALIAKSGLPANAAIAKATIDAGA</sequence>
<evidence type="ECO:0000256" key="2">
    <source>
        <dbReference type="SAM" id="SignalP"/>
    </source>
</evidence>
<dbReference type="SUPFAM" id="SSF53850">
    <property type="entry name" value="Periplasmic binding protein-like II"/>
    <property type="match status" value="1"/>
</dbReference>
<feature type="domain" description="Solute-binding protein family 3/N-terminal" evidence="3">
    <location>
        <begin position="22"/>
        <end position="252"/>
    </location>
</feature>
<gene>
    <name evidence="4" type="ORF">ASILVAE211_20370</name>
</gene>
<dbReference type="Proteomes" id="UP000708298">
    <property type="component" value="Unassembled WGS sequence"/>
</dbReference>
<protein>
    <submittedName>
        <fullName evidence="4">ABC transporter substrate-binding protein</fullName>
    </submittedName>
</protein>
<dbReference type="AlphaFoldDB" id="A0A964E0V5"/>
<dbReference type="Pfam" id="PF00497">
    <property type="entry name" value="SBP_bac_3"/>
    <property type="match status" value="1"/>
</dbReference>
<comment type="caution">
    <text evidence="4">The sequence shown here is derived from an EMBL/GenBank/DDBJ whole genome shotgun (WGS) entry which is preliminary data.</text>
</comment>
<evidence type="ECO:0000259" key="3">
    <source>
        <dbReference type="SMART" id="SM00062"/>
    </source>
</evidence>
<dbReference type="RefSeq" id="WP_227323210.1">
    <property type="nucleotide sequence ID" value="NZ_JAESVB010000014.1"/>
</dbReference>
<name>A0A964E0V5_9PROT</name>
<dbReference type="EMBL" id="JAESVB010000014">
    <property type="protein sequence ID" value="MCB8877562.1"/>
    <property type="molecule type" value="Genomic_DNA"/>
</dbReference>
<dbReference type="InterPro" id="IPR001638">
    <property type="entry name" value="Solute-binding_3/MltF_N"/>
</dbReference>
<evidence type="ECO:0000313" key="5">
    <source>
        <dbReference type="Proteomes" id="UP000708298"/>
    </source>
</evidence>
<dbReference type="PANTHER" id="PTHR35936:SF17">
    <property type="entry name" value="ARGININE-BINDING EXTRACELLULAR PROTEIN ARTP"/>
    <property type="match status" value="1"/>
</dbReference>
<organism evidence="4 5">
    <name type="scientific">Acidisoma silvae</name>
    <dbReference type="NCBI Taxonomy" id="2802396"/>
    <lineage>
        <taxon>Bacteria</taxon>
        <taxon>Pseudomonadati</taxon>
        <taxon>Pseudomonadota</taxon>
        <taxon>Alphaproteobacteria</taxon>
        <taxon>Acetobacterales</taxon>
        <taxon>Acidocellaceae</taxon>
        <taxon>Acidisoma</taxon>
    </lineage>
</organism>
<evidence type="ECO:0000313" key="4">
    <source>
        <dbReference type="EMBL" id="MCB8877562.1"/>
    </source>
</evidence>
<reference evidence="4" key="2">
    <citation type="submission" date="2021-01" db="EMBL/GenBank/DDBJ databases">
        <authorList>
            <person name="Mieszkin S."/>
            <person name="Pouder E."/>
            <person name="Alain K."/>
        </authorList>
    </citation>
    <scope>NUCLEOTIDE SEQUENCE</scope>
    <source>
        <strain evidence="4">HW T2.11</strain>
    </source>
</reference>
<proteinExistence type="predicted"/>
<keyword evidence="5" id="KW-1185">Reference proteome</keyword>
<dbReference type="Gene3D" id="3.40.190.10">
    <property type="entry name" value="Periplasmic binding protein-like II"/>
    <property type="match status" value="2"/>
</dbReference>
<dbReference type="CDD" id="cd01004">
    <property type="entry name" value="PBP2_MidA_like"/>
    <property type="match status" value="1"/>
</dbReference>
<keyword evidence="1 2" id="KW-0732">Signal</keyword>
<dbReference type="SMART" id="SM00062">
    <property type="entry name" value="PBPb"/>
    <property type="match status" value="1"/>
</dbReference>
<evidence type="ECO:0000256" key="1">
    <source>
        <dbReference type="ARBA" id="ARBA00022729"/>
    </source>
</evidence>